<dbReference type="GO" id="GO:0009395">
    <property type="term" value="P:phospholipid catabolic process"/>
    <property type="evidence" value="ECO:0007669"/>
    <property type="project" value="UniProtKB-KW"/>
</dbReference>
<dbReference type="PANTHER" id="PTHR36305:SF1">
    <property type="entry name" value="PHOSPHATIDYLGLYCEROPHOSPHATASE A"/>
    <property type="match status" value="1"/>
</dbReference>
<dbReference type="GO" id="GO:0046872">
    <property type="term" value="F:metal ion binding"/>
    <property type="evidence" value="ECO:0007669"/>
    <property type="project" value="UniProtKB-KW"/>
</dbReference>
<dbReference type="EC" id="3.1.3.27" evidence="1"/>
<keyword evidence="1 2" id="KW-0812">Transmembrane</keyword>
<dbReference type="InterPro" id="IPR007686">
    <property type="entry name" value="YutG/PgpA"/>
</dbReference>
<evidence type="ECO:0000313" key="4">
    <source>
        <dbReference type="EMBL" id="VFK51003.1"/>
    </source>
</evidence>
<dbReference type="EMBL" id="CAADFX010000004">
    <property type="protein sequence ID" value="VFK51003.1"/>
    <property type="molecule type" value="Genomic_DNA"/>
</dbReference>
<feature type="domain" description="YutG/PgpA" evidence="3">
    <location>
        <begin position="1"/>
        <end position="121"/>
    </location>
</feature>
<dbReference type="GO" id="GO:0005886">
    <property type="term" value="C:plasma membrane"/>
    <property type="evidence" value="ECO:0007669"/>
    <property type="project" value="UniProtKB-SubCell"/>
</dbReference>
<protein>
    <recommendedName>
        <fullName evidence="1">Phosphatidylglycerophosphatase A</fullName>
        <ecNumber evidence="1">3.1.3.27</ecNumber>
    </recommendedName>
    <alternativeName>
        <fullName evidence="1">Phosphatidylglycerolphosphate phosphatase A</fullName>
    </alternativeName>
</protein>
<gene>
    <name evidence="4" type="ORF">BECKTUN1418D_GA0071000_100422</name>
</gene>
<keyword evidence="1" id="KW-1208">Phospholipid metabolism</keyword>
<keyword evidence="1" id="KW-0479">Metal-binding</keyword>
<dbReference type="SUPFAM" id="SSF101307">
    <property type="entry name" value="YutG-like"/>
    <property type="match status" value="1"/>
</dbReference>
<keyword evidence="2" id="KW-1133">Transmembrane helix</keyword>
<name>A0A450ZB48_9GAMM</name>
<keyword evidence="1" id="KW-0442">Lipid degradation</keyword>
<dbReference type="GO" id="GO:0006655">
    <property type="term" value="P:phosphatidylglycerol biosynthetic process"/>
    <property type="evidence" value="ECO:0007669"/>
    <property type="project" value="UniProtKB-UniPathway"/>
</dbReference>
<dbReference type="PIRSF" id="PIRSF006162">
    <property type="entry name" value="PgpA"/>
    <property type="match status" value="1"/>
</dbReference>
<dbReference type="GO" id="GO:0008962">
    <property type="term" value="F:phosphatidylglycerophosphatase activity"/>
    <property type="evidence" value="ECO:0007669"/>
    <property type="project" value="UniProtKB-EC"/>
</dbReference>
<dbReference type="PANTHER" id="PTHR36305">
    <property type="entry name" value="PHOSPHATIDYLGLYCEROPHOSPHATASE A"/>
    <property type="match status" value="1"/>
</dbReference>
<proteinExistence type="predicted"/>
<keyword evidence="1 4" id="KW-0378">Hydrolase</keyword>
<dbReference type="UniPathway" id="UPA00084">
    <property type="reaction ID" value="UER00504"/>
</dbReference>
<comment type="subcellular location">
    <subcellularLocation>
        <location evidence="1">Cell inner membrane</location>
        <topology evidence="1">Multi-pass membrane protein</topology>
    </subcellularLocation>
</comment>
<dbReference type="InterPro" id="IPR026037">
    <property type="entry name" value="PgpA"/>
</dbReference>
<keyword evidence="1" id="KW-1003">Cell membrane</keyword>
<keyword evidence="1" id="KW-0997">Cell inner membrane</keyword>
<reference evidence="4" key="1">
    <citation type="submission" date="2019-02" db="EMBL/GenBank/DDBJ databases">
        <authorList>
            <person name="Gruber-Vodicka R. H."/>
            <person name="Seah K. B. B."/>
        </authorList>
    </citation>
    <scope>NUCLEOTIDE SEQUENCE</scope>
    <source>
        <strain evidence="4">BECK_BY1</strain>
    </source>
</reference>
<evidence type="ECO:0000259" key="3">
    <source>
        <dbReference type="Pfam" id="PF04608"/>
    </source>
</evidence>
<feature type="transmembrane region" description="Helical" evidence="2">
    <location>
        <begin position="20"/>
        <end position="44"/>
    </location>
</feature>
<comment type="catalytic activity">
    <reaction evidence="1">
        <text>a 1,2-diacyl-sn-glycero-3-phospho-(1'-sn-glycero-3'-phosphate) + H2O = a 1,2-diacyl-sn-glycero-3-phospho-(1'-sn-glycerol) + phosphate</text>
        <dbReference type="Rhea" id="RHEA:33751"/>
        <dbReference type="ChEBI" id="CHEBI:15377"/>
        <dbReference type="ChEBI" id="CHEBI:43474"/>
        <dbReference type="ChEBI" id="CHEBI:60110"/>
        <dbReference type="ChEBI" id="CHEBI:64716"/>
        <dbReference type="EC" id="3.1.3.27"/>
    </reaction>
</comment>
<dbReference type="AlphaFoldDB" id="A0A450ZB48"/>
<evidence type="ECO:0000256" key="2">
    <source>
        <dbReference type="SAM" id="Phobius"/>
    </source>
</evidence>
<comment type="cofactor">
    <cofactor evidence="1">
        <name>Mg(2+)</name>
        <dbReference type="ChEBI" id="CHEBI:18420"/>
    </cofactor>
</comment>
<dbReference type="CDD" id="cd06971">
    <property type="entry name" value="PgpA"/>
    <property type="match status" value="1"/>
</dbReference>
<keyword evidence="1" id="KW-0460">Magnesium</keyword>
<evidence type="ECO:0000256" key="1">
    <source>
        <dbReference type="PIRNR" id="PIRNR006162"/>
    </source>
</evidence>
<keyword evidence="1" id="KW-0595">Phospholipid degradation</keyword>
<keyword evidence="1" id="KW-0443">Lipid metabolism</keyword>
<sequence length="127" mass="14265">MGTVVGVIFYIYLQHLPLAWYALTILTLFILGVWSCGITARAMGTHDHPAIVWDEIVGFLITMTAAPTGWDWILLGFIFFRVFDIAKPWPIRFIDTHIQGGFGIMLDDLLAGIYGLGSLRCVEFVML</sequence>
<comment type="pathway">
    <text evidence="1">Phospholipid metabolism; phosphatidylglycerol biosynthesis; phosphatidylglycerol from CDP-diacylglycerol: step 2/2.</text>
</comment>
<keyword evidence="1 2" id="KW-0472">Membrane</keyword>
<feature type="transmembrane region" description="Helical" evidence="2">
    <location>
        <begin position="56"/>
        <end position="80"/>
    </location>
</feature>
<dbReference type="InterPro" id="IPR036681">
    <property type="entry name" value="PgpA-like_sf"/>
</dbReference>
<organism evidence="4">
    <name type="scientific">Candidatus Kentrum sp. TUN</name>
    <dbReference type="NCBI Taxonomy" id="2126343"/>
    <lineage>
        <taxon>Bacteria</taxon>
        <taxon>Pseudomonadati</taxon>
        <taxon>Pseudomonadota</taxon>
        <taxon>Gammaproteobacteria</taxon>
        <taxon>Candidatus Kentrum</taxon>
    </lineage>
</organism>
<comment type="function">
    <text evidence="1">Lipid phosphatase which dephosphorylates phosphatidylglycerophosphate (PGP) to phosphatidylglycerol (PG).</text>
</comment>
<accession>A0A450ZB48</accession>
<dbReference type="Pfam" id="PF04608">
    <property type="entry name" value="PgpA"/>
    <property type="match status" value="1"/>
</dbReference>